<dbReference type="Pfam" id="PF01926">
    <property type="entry name" value="MMR_HSR1"/>
    <property type="match status" value="1"/>
</dbReference>
<dbReference type="EMBL" id="CAJNOR010001089">
    <property type="protein sequence ID" value="CAF1072577.1"/>
    <property type="molecule type" value="Genomic_DNA"/>
</dbReference>
<proteinExistence type="predicted"/>
<dbReference type="SUPFAM" id="SSF52540">
    <property type="entry name" value="P-loop containing nucleoside triphosphate hydrolases"/>
    <property type="match status" value="1"/>
</dbReference>
<name>A0A814LZP3_ADIRI</name>
<gene>
    <name evidence="2" type="ORF">XAT740_LOCUS16893</name>
</gene>
<comment type="caution">
    <text evidence="2">The sequence shown here is derived from an EMBL/GenBank/DDBJ whole genome shotgun (WGS) entry which is preliminary data.</text>
</comment>
<organism evidence="2 3">
    <name type="scientific">Adineta ricciae</name>
    <name type="common">Rotifer</name>
    <dbReference type="NCBI Taxonomy" id="249248"/>
    <lineage>
        <taxon>Eukaryota</taxon>
        <taxon>Metazoa</taxon>
        <taxon>Spiralia</taxon>
        <taxon>Gnathifera</taxon>
        <taxon>Rotifera</taxon>
        <taxon>Eurotatoria</taxon>
        <taxon>Bdelloidea</taxon>
        <taxon>Adinetida</taxon>
        <taxon>Adinetidae</taxon>
        <taxon>Adineta</taxon>
    </lineage>
</organism>
<accession>A0A814LZP3</accession>
<evidence type="ECO:0000259" key="1">
    <source>
        <dbReference type="Pfam" id="PF01926"/>
    </source>
</evidence>
<dbReference type="GO" id="GO:0005525">
    <property type="term" value="F:GTP binding"/>
    <property type="evidence" value="ECO:0007669"/>
    <property type="project" value="InterPro"/>
</dbReference>
<feature type="domain" description="G" evidence="1">
    <location>
        <begin position="257"/>
        <end position="387"/>
    </location>
</feature>
<evidence type="ECO:0000313" key="2">
    <source>
        <dbReference type="EMBL" id="CAF1072577.1"/>
    </source>
</evidence>
<reference evidence="2" key="1">
    <citation type="submission" date="2021-02" db="EMBL/GenBank/DDBJ databases">
        <authorList>
            <person name="Nowell W R."/>
        </authorList>
    </citation>
    <scope>NUCLEOTIDE SEQUENCE</scope>
</reference>
<sequence>MTTTPSNSPVNDRCITCLSSFGIQVERVPCKCINIKCSRQFCAQCINQIQAYNGNERPFRCMYCLQDYPNNSLPEENQLLIVQLWNEIRMKYNIKHTQNLLLNSCHWTDISNDIDCRRRHLMNLITLYERFCGRTQYLFAAENFVNQLTELFHSLNGNSDNHLQKCKDMYQQLISAIVANENDIGVMYINLCERLQLDISEAEYCSMFPKINTKMNEWLHEQGSTKEFQSKILDLFQAIEQDLNNQWRNPYLATRTKIGVIGFTGVGKSSLVNYLLGIRYFANDDAAPVSTTRSTYFPLQFDRQEPLVSPYDPKKKTLVTFVDIPGVDKDNYSLTDTGHEDDVYLDEIRKADCDVYILVYNEALHIQQKDWISYIEECLKRKCVLVRSKVDTACVTASNIDIEQLRLENPMKSQPNFLVACDPSSDAYDMMSFDMPLLMKELGHLAYDTCSNRIHALAHRTVARAINTVFRRGYVLNVMRYKIAAGFASIIPFGDQLPRYLSRGNIRDAFGINDNLRQYLAPFHLIVRNYQLQTSAYKEYVEVQHIQTNSKFDSKWVGRTAGAALIVGGGLADDIFRVAAPAATVLSGAARTVFTVATIGIGAVISAGVSAWSAVDSGKHIFSYINRVCDDTIMIADPLIVTIIERERENTSSQH</sequence>
<evidence type="ECO:0000313" key="3">
    <source>
        <dbReference type="Proteomes" id="UP000663828"/>
    </source>
</evidence>
<dbReference type="PANTHER" id="PTHR14143">
    <property type="entry name" value="INTERFERON-INDUCIBLE GTPASE FAMILY MEMBER"/>
    <property type="match status" value="1"/>
</dbReference>
<dbReference type="InterPro" id="IPR027417">
    <property type="entry name" value="P-loop_NTPase"/>
</dbReference>
<dbReference type="Gene3D" id="3.40.50.300">
    <property type="entry name" value="P-loop containing nucleotide triphosphate hydrolases"/>
    <property type="match status" value="1"/>
</dbReference>
<dbReference type="Proteomes" id="UP000663828">
    <property type="component" value="Unassembled WGS sequence"/>
</dbReference>
<protein>
    <recommendedName>
        <fullName evidence="1">G domain-containing protein</fullName>
    </recommendedName>
</protein>
<dbReference type="AlphaFoldDB" id="A0A814LZP3"/>
<keyword evidence="3" id="KW-1185">Reference proteome</keyword>
<dbReference type="InterPro" id="IPR006073">
    <property type="entry name" value="GTP-bd"/>
</dbReference>
<dbReference type="PANTHER" id="PTHR14143:SF1">
    <property type="entry name" value="IRG-TYPE G DOMAIN-CONTAINING PROTEIN"/>
    <property type="match status" value="1"/>
</dbReference>